<dbReference type="InterPro" id="IPR045861">
    <property type="entry name" value="CorA_cytoplasmic_dom"/>
</dbReference>
<evidence type="ECO:0000256" key="4">
    <source>
        <dbReference type="ARBA" id="ARBA00022475"/>
    </source>
</evidence>
<keyword evidence="5 12" id="KW-0812">Transmembrane</keyword>
<dbReference type="GO" id="GO:0015087">
    <property type="term" value="F:cobalt ion transmembrane transporter activity"/>
    <property type="evidence" value="ECO:0007669"/>
    <property type="project" value="TreeGrafter"/>
</dbReference>
<dbReference type="EMBL" id="FNEZ01000001">
    <property type="protein sequence ID" value="SDJ39008.1"/>
    <property type="molecule type" value="Genomic_DNA"/>
</dbReference>
<evidence type="ECO:0000256" key="7">
    <source>
        <dbReference type="ARBA" id="ARBA00022989"/>
    </source>
</evidence>
<keyword evidence="4" id="KW-1003">Cell membrane</keyword>
<evidence type="ECO:0000256" key="11">
    <source>
        <dbReference type="ARBA" id="ARBA00045497"/>
    </source>
</evidence>
<dbReference type="PANTHER" id="PTHR46494:SF1">
    <property type="entry name" value="CORA FAMILY METAL ION TRANSPORTER (EUROFUNG)"/>
    <property type="match status" value="1"/>
</dbReference>
<keyword evidence="6" id="KW-0460">Magnesium</keyword>
<proteinExistence type="inferred from homology"/>
<dbReference type="Proteomes" id="UP000199580">
    <property type="component" value="Unassembled WGS sequence"/>
</dbReference>
<keyword evidence="3" id="KW-0813">Transport</keyword>
<evidence type="ECO:0000256" key="2">
    <source>
        <dbReference type="ARBA" id="ARBA00009765"/>
    </source>
</evidence>
<keyword evidence="7 12" id="KW-1133">Transmembrane helix</keyword>
<dbReference type="Gene3D" id="3.30.460.20">
    <property type="entry name" value="CorA soluble domain-like"/>
    <property type="match status" value="1"/>
</dbReference>
<comment type="similarity">
    <text evidence="2">Belongs to the CorA metal ion transporter (MIT) (TC 1.A.35) family.</text>
</comment>
<dbReference type="AlphaFoldDB" id="A0A1G8TBY3"/>
<dbReference type="Gene3D" id="1.20.58.340">
    <property type="entry name" value="Magnesium transport protein CorA, transmembrane region"/>
    <property type="match status" value="2"/>
</dbReference>
<accession>A0A1G8TBY3</accession>
<dbReference type="SUPFAM" id="SSF144083">
    <property type="entry name" value="Magnesium transport protein CorA, transmembrane region"/>
    <property type="match status" value="1"/>
</dbReference>
<feature type="transmembrane region" description="Helical" evidence="12">
    <location>
        <begin position="274"/>
        <end position="294"/>
    </location>
</feature>
<evidence type="ECO:0000256" key="3">
    <source>
        <dbReference type="ARBA" id="ARBA00022448"/>
    </source>
</evidence>
<dbReference type="FunFam" id="1.20.58.340:FF:000004">
    <property type="entry name" value="Magnesium transport protein CorA"/>
    <property type="match status" value="1"/>
</dbReference>
<evidence type="ECO:0000313" key="13">
    <source>
        <dbReference type="EMBL" id="SDJ39008.1"/>
    </source>
</evidence>
<protein>
    <submittedName>
        <fullName evidence="13">Magnesium transporter</fullName>
    </submittedName>
</protein>
<dbReference type="GO" id="GO:0005886">
    <property type="term" value="C:plasma membrane"/>
    <property type="evidence" value="ECO:0007669"/>
    <property type="project" value="UniProtKB-SubCell"/>
</dbReference>
<dbReference type="SUPFAM" id="SSF143865">
    <property type="entry name" value="CorA soluble domain-like"/>
    <property type="match status" value="1"/>
</dbReference>
<dbReference type="STRING" id="1128970.SAMN04487935_0912"/>
<evidence type="ECO:0000256" key="10">
    <source>
        <dbReference type="ARBA" id="ARBA00034269"/>
    </source>
</evidence>
<keyword evidence="8" id="KW-0406">Ion transport</keyword>
<sequence length="300" mass="34891">MAAEFCHLKDSKIEWTDFVDPSAEELEAISKKYDLNPYTLIDSLDPDHLPKYEEHNNTHFIIVRLAKEEEKQDQSIRTLSSKIALFFNDDFIITIHRAEQPLIATIREQFVDSGKISSTTGIAVRIIREALHTYEQPAMQLSDKIDFFESKLFLKKNFPANLIESIYFLKNKAGIYKKILLLSNEVVSSVKVESDDRPALRDVHDLHTKLVLLYDQVQEDANNLLNIYLSLSARKTNDVMKILTIFSVFFMPLTFIVGVYGMNFKFMPELNYRYGYPLAMLSMVVISVVIFVWFKRKKWL</sequence>
<comment type="function">
    <text evidence="11">Mediates influx of magnesium ions. Alternates between open and closed states. Activated by low cytoplasmic Mg(2+) levels. Inactive when cytoplasmic Mg(2+) levels are high.</text>
</comment>
<dbReference type="GO" id="GO:0050897">
    <property type="term" value="F:cobalt ion binding"/>
    <property type="evidence" value="ECO:0007669"/>
    <property type="project" value="TreeGrafter"/>
</dbReference>
<keyword evidence="9 12" id="KW-0472">Membrane</keyword>
<dbReference type="InterPro" id="IPR045863">
    <property type="entry name" value="CorA_TM1_TM2"/>
</dbReference>
<reference evidence="13 14" key="1">
    <citation type="submission" date="2016-10" db="EMBL/GenBank/DDBJ databases">
        <authorList>
            <person name="de Groot N.N."/>
        </authorList>
    </citation>
    <scope>NUCLEOTIDE SEQUENCE [LARGE SCALE GENOMIC DNA]</scope>
    <source>
        <strain evidence="13 14">CGMCC 1.10076</strain>
    </source>
</reference>
<evidence type="ECO:0000256" key="9">
    <source>
        <dbReference type="ARBA" id="ARBA00023136"/>
    </source>
</evidence>
<name>A0A1G8TBY3_9FLAO</name>
<dbReference type="CDD" id="cd12832">
    <property type="entry name" value="TmCorA-like_u3"/>
    <property type="match status" value="1"/>
</dbReference>
<dbReference type="InterPro" id="IPR002523">
    <property type="entry name" value="MgTranspt_CorA/ZnTranspt_ZntB"/>
</dbReference>
<dbReference type="RefSeq" id="WP_091392181.1">
    <property type="nucleotide sequence ID" value="NZ_BKAI01000002.1"/>
</dbReference>
<dbReference type="GO" id="GO:0015095">
    <property type="term" value="F:magnesium ion transmembrane transporter activity"/>
    <property type="evidence" value="ECO:0007669"/>
    <property type="project" value="TreeGrafter"/>
</dbReference>
<dbReference type="PANTHER" id="PTHR46494">
    <property type="entry name" value="CORA FAMILY METAL ION TRANSPORTER (EUROFUNG)"/>
    <property type="match status" value="1"/>
</dbReference>
<dbReference type="Pfam" id="PF01544">
    <property type="entry name" value="CorA"/>
    <property type="match status" value="1"/>
</dbReference>
<dbReference type="OrthoDB" id="9803416at2"/>
<keyword evidence="14" id="KW-1185">Reference proteome</keyword>
<evidence type="ECO:0000256" key="5">
    <source>
        <dbReference type="ARBA" id="ARBA00022692"/>
    </source>
</evidence>
<evidence type="ECO:0000256" key="12">
    <source>
        <dbReference type="SAM" id="Phobius"/>
    </source>
</evidence>
<comment type="subcellular location">
    <subcellularLocation>
        <location evidence="1">Cell membrane</location>
        <topology evidence="1">Multi-pass membrane protein</topology>
    </subcellularLocation>
</comment>
<comment type="catalytic activity">
    <reaction evidence="10">
        <text>Mg(2+)(in) = Mg(2+)(out)</text>
        <dbReference type="Rhea" id="RHEA:29827"/>
        <dbReference type="ChEBI" id="CHEBI:18420"/>
    </reaction>
</comment>
<organism evidence="13 14">
    <name type="scientific">Flavobacterium noncentrifugens</name>
    <dbReference type="NCBI Taxonomy" id="1128970"/>
    <lineage>
        <taxon>Bacteria</taxon>
        <taxon>Pseudomonadati</taxon>
        <taxon>Bacteroidota</taxon>
        <taxon>Flavobacteriia</taxon>
        <taxon>Flavobacteriales</taxon>
        <taxon>Flavobacteriaceae</taxon>
        <taxon>Flavobacterium</taxon>
    </lineage>
</organism>
<feature type="transmembrane region" description="Helical" evidence="12">
    <location>
        <begin position="242"/>
        <end position="262"/>
    </location>
</feature>
<evidence type="ECO:0000256" key="1">
    <source>
        <dbReference type="ARBA" id="ARBA00004651"/>
    </source>
</evidence>
<evidence type="ECO:0000313" key="14">
    <source>
        <dbReference type="Proteomes" id="UP000199580"/>
    </source>
</evidence>
<evidence type="ECO:0000256" key="6">
    <source>
        <dbReference type="ARBA" id="ARBA00022842"/>
    </source>
</evidence>
<evidence type="ECO:0000256" key="8">
    <source>
        <dbReference type="ARBA" id="ARBA00023065"/>
    </source>
</evidence>
<dbReference type="GO" id="GO:0000287">
    <property type="term" value="F:magnesium ion binding"/>
    <property type="evidence" value="ECO:0007669"/>
    <property type="project" value="TreeGrafter"/>
</dbReference>
<gene>
    <name evidence="13" type="ORF">SAMN04487935_0912</name>
</gene>